<organism evidence="1 2">
    <name type="scientific">Solanum tuberosum</name>
    <name type="common">Potato</name>
    <dbReference type="NCBI Taxonomy" id="4113"/>
    <lineage>
        <taxon>Eukaryota</taxon>
        <taxon>Viridiplantae</taxon>
        <taxon>Streptophyta</taxon>
        <taxon>Embryophyta</taxon>
        <taxon>Tracheophyta</taxon>
        <taxon>Spermatophyta</taxon>
        <taxon>Magnoliopsida</taxon>
        <taxon>eudicotyledons</taxon>
        <taxon>Gunneridae</taxon>
        <taxon>Pentapetalae</taxon>
        <taxon>asterids</taxon>
        <taxon>lamiids</taxon>
        <taxon>Solanales</taxon>
        <taxon>Solanaceae</taxon>
        <taxon>Solanoideae</taxon>
        <taxon>Solaneae</taxon>
        <taxon>Solanum</taxon>
    </lineage>
</organism>
<gene>
    <name evidence="1" type="ORF">KY290_035078</name>
</gene>
<protein>
    <submittedName>
        <fullName evidence="1">Uncharacterized protein</fullName>
    </submittedName>
</protein>
<name>A0ABQ7U5C7_SOLTU</name>
<dbReference type="EMBL" id="JAIVGD010000026">
    <property type="protein sequence ID" value="KAH0742035.1"/>
    <property type="molecule type" value="Genomic_DNA"/>
</dbReference>
<dbReference type="Proteomes" id="UP000826656">
    <property type="component" value="Unassembled WGS sequence"/>
</dbReference>
<accession>A0ABQ7U5C7</accession>
<sequence length="137" mass="16096">MFRKYGNRYMFEDLVLMDDELDVIEAENLIDFNDSAFNKSSEPDCSVRNELEKFKENSCKMKGISYEDSPEECGTETYNGEIRTVQKKVPERKDAGDINVVIEDISKERFDVQDEHMEYCVVKDHVHSPPFVKVMWH</sequence>
<evidence type="ECO:0000313" key="1">
    <source>
        <dbReference type="EMBL" id="KAH0742035.1"/>
    </source>
</evidence>
<proteinExistence type="predicted"/>
<evidence type="ECO:0000313" key="2">
    <source>
        <dbReference type="Proteomes" id="UP000826656"/>
    </source>
</evidence>
<comment type="caution">
    <text evidence="1">The sequence shown here is derived from an EMBL/GenBank/DDBJ whole genome shotgun (WGS) entry which is preliminary data.</text>
</comment>
<keyword evidence="2" id="KW-1185">Reference proteome</keyword>
<reference evidence="1 2" key="1">
    <citation type="journal article" date="2021" name="bioRxiv">
        <title>Chromosome-scale and haplotype-resolved genome assembly of a tetraploid potato cultivar.</title>
        <authorList>
            <person name="Sun H."/>
            <person name="Jiao W.-B."/>
            <person name="Krause K."/>
            <person name="Campoy J.A."/>
            <person name="Goel M."/>
            <person name="Folz-Donahue K."/>
            <person name="Kukat C."/>
            <person name="Huettel B."/>
            <person name="Schneeberger K."/>
        </authorList>
    </citation>
    <scope>NUCLEOTIDE SEQUENCE [LARGE SCALE GENOMIC DNA]</scope>
    <source>
        <strain evidence="1">SolTubOtavaFocal</strain>
        <tissue evidence="1">Leaves</tissue>
    </source>
</reference>